<dbReference type="SUPFAM" id="SSF51735">
    <property type="entry name" value="NAD(P)-binding Rossmann-fold domains"/>
    <property type="match status" value="1"/>
</dbReference>
<dbReference type="InterPro" id="IPR004104">
    <property type="entry name" value="Gfo/Idh/MocA-like_OxRdtase_C"/>
</dbReference>
<dbReference type="PANTHER" id="PTHR42840">
    <property type="entry name" value="NAD(P)-BINDING ROSSMANN-FOLD SUPERFAMILY PROTEIN-RELATED"/>
    <property type="match status" value="1"/>
</dbReference>
<dbReference type="GO" id="GO:0016491">
    <property type="term" value="F:oxidoreductase activity"/>
    <property type="evidence" value="ECO:0007669"/>
    <property type="project" value="UniProtKB-KW"/>
</dbReference>
<feature type="domain" description="Gfo/Idh/MocA-like oxidoreductase N-terminal" evidence="3">
    <location>
        <begin position="2"/>
        <end position="119"/>
    </location>
</feature>
<dbReference type="SUPFAM" id="SSF55347">
    <property type="entry name" value="Glyceraldehyde-3-phosphate dehydrogenase-like, C-terminal domain"/>
    <property type="match status" value="1"/>
</dbReference>
<sequence>MVRFGLLGAGRIGKLHGNNIVASPDAELVAVADVVAEAATALAEATGAEARSAEAIINGDDIDAILIGTSTDTHADFIEQAMAAGKAVLCEKPVDLDAGRIETCLKAVEPTGRPLMVGFNRRFDPNFASLKKRLDDGAVGSVEMVTIISRDPGPPPVSYIERSGGLYRDMMIHDFDMARFLLGEEPVEVHAVGSVLVDPAIGKAGDVDTAMVMLRTASGKLCQISCSRRATYGYDQRIEVHGSGGMIRAGNLHETTVELATGGGFTADPVMNFFLERYGAAYRLELAAFIDAVENGTPTSPSGHDGLMAQRLADAATKARETGQPVKV</sequence>
<feature type="domain" description="Gfo/Idh/MocA-like oxidoreductase C-terminal" evidence="4">
    <location>
        <begin position="131"/>
        <end position="328"/>
    </location>
</feature>
<organism evidence="5 6">
    <name type="scientific">Bauldia litoralis</name>
    <dbReference type="NCBI Taxonomy" id="665467"/>
    <lineage>
        <taxon>Bacteria</taxon>
        <taxon>Pseudomonadati</taxon>
        <taxon>Pseudomonadota</taxon>
        <taxon>Alphaproteobacteria</taxon>
        <taxon>Hyphomicrobiales</taxon>
        <taxon>Kaistiaceae</taxon>
        <taxon>Bauldia</taxon>
    </lineage>
</organism>
<reference evidence="5 6" key="1">
    <citation type="submission" date="2016-10" db="EMBL/GenBank/DDBJ databases">
        <authorList>
            <person name="de Groot N.N."/>
        </authorList>
    </citation>
    <scope>NUCLEOTIDE SEQUENCE [LARGE SCALE GENOMIC DNA]</scope>
    <source>
        <strain evidence="5 6">ATCC 35022</strain>
    </source>
</reference>
<dbReference type="STRING" id="665467.SAMN02982931_00893"/>
<dbReference type="Pfam" id="PF01408">
    <property type="entry name" value="GFO_IDH_MocA"/>
    <property type="match status" value="1"/>
</dbReference>
<dbReference type="PANTHER" id="PTHR42840:SF3">
    <property type="entry name" value="BINDING ROSSMANN FOLD OXIDOREDUCTASE, PUTATIVE (AFU_ORTHOLOGUE AFUA_2G10240)-RELATED"/>
    <property type="match status" value="1"/>
</dbReference>
<proteinExistence type="inferred from homology"/>
<dbReference type="GO" id="GO:0000166">
    <property type="term" value="F:nucleotide binding"/>
    <property type="evidence" value="ECO:0007669"/>
    <property type="project" value="InterPro"/>
</dbReference>
<dbReference type="EMBL" id="FMXQ01000002">
    <property type="protein sequence ID" value="SDB12157.1"/>
    <property type="molecule type" value="Genomic_DNA"/>
</dbReference>
<protein>
    <submittedName>
        <fullName evidence="5">Myo-inositol 2-dehydrogenase</fullName>
    </submittedName>
</protein>
<dbReference type="RefSeq" id="WP_090875035.1">
    <property type="nucleotide sequence ID" value="NZ_FMXQ01000002.1"/>
</dbReference>
<name>A0A1G6AUS6_9HYPH</name>
<evidence type="ECO:0000256" key="2">
    <source>
        <dbReference type="ARBA" id="ARBA00023002"/>
    </source>
</evidence>
<dbReference type="Gene3D" id="3.40.50.720">
    <property type="entry name" value="NAD(P)-binding Rossmann-like Domain"/>
    <property type="match status" value="1"/>
</dbReference>
<evidence type="ECO:0000259" key="3">
    <source>
        <dbReference type="Pfam" id="PF01408"/>
    </source>
</evidence>
<dbReference type="Pfam" id="PF02894">
    <property type="entry name" value="GFO_IDH_MocA_C"/>
    <property type="match status" value="1"/>
</dbReference>
<evidence type="ECO:0000256" key="1">
    <source>
        <dbReference type="ARBA" id="ARBA00010928"/>
    </source>
</evidence>
<dbReference type="InterPro" id="IPR036291">
    <property type="entry name" value="NAD(P)-bd_dom_sf"/>
</dbReference>
<evidence type="ECO:0000313" key="6">
    <source>
        <dbReference type="Proteomes" id="UP000199071"/>
    </source>
</evidence>
<evidence type="ECO:0000313" key="5">
    <source>
        <dbReference type="EMBL" id="SDB12157.1"/>
    </source>
</evidence>
<dbReference type="OrthoDB" id="9774191at2"/>
<dbReference type="InterPro" id="IPR000683">
    <property type="entry name" value="Gfo/Idh/MocA-like_OxRdtase_N"/>
</dbReference>
<dbReference type="Gene3D" id="3.30.360.10">
    <property type="entry name" value="Dihydrodipicolinate Reductase, domain 2"/>
    <property type="match status" value="1"/>
</dbReference>
<dbReference type="AlphaFoldDB" id="A0A1G6AUS6"/>
<evidence type="ECO:0000259" key="4">
    <source>
        <dbReference type="Pfam" id="PF02894"/>
    </source>
</evidence>
<keyword evidence="2" id="KW-0560">Oxidoreductase</keyword>
<keyword evidence="6" id="KW-1185">Reference proteome</keyword>
<comment type="similarity">
    <text evidence="1">Belongs to the Gfo/Idh/MocA family.</text>
</comment>
<accession>A0A1G6AUS6</accession>
<dbReference type="InterPro" id="IPR030827">
    <property type="entry name" value="Myo_inos_IolG"/>
</dbReference>
<dbReference type="NCBIfam" id="TIGR04380">
    <property type="entry name" value="myo_inos_iolG"/>
    <property type="match status" value="1"/>
</dbReference>
<dbReference type="Proteomes" id="UP000199071">
    <property type="component" value="Unassembled WGS sequence"/>
</dbReference>
<gene>
    <name evidence="5" type="ORF">SAMN02982931_00893</name>
</gene>